<sequence>QQVQQLLWFELQRLQQQHREQQQQHYKSARSAGRYRLQRARNARHPFNPIEVDMILTIDQYMGSLEWMDLD</sequence>
<gene>
    <name evidence="1" type="ORF">BGZ99_004143</name>
</gene>
<comment type="caution">
    <text evidence="1">The sequence shown here is derived from an EMBL/GenBank/DDBJ whole genome shotgun (WGS) entry which is preliminary data.</text>
</comment>
<dbReference type="AlphaFoldDB" id="A0A9P6QXK2"/>
<evidence type="ECO:0000313" key="1">
    <source>
        <dbReference type="EMBL" id="KAG0299388.1"/>
    </source>
</evidence>
<feature type="non-terminal residue" evidence="1">
    <location>
        <position position="1"/>
    </location>
</feature>
<organism evidence="1 2">
    <name type="scientific">Dissophora globulifera</name>
    <dbReference type="NCBI Taxonomy" id="979702"/>
    <lineage>
        <taxon>Eukaryota</taxon>
        <taxon>Fungi</taxon>
        <taxon>Fungi incertae sedis</taxon>
        <taxon>Mucoromycota</taxon>
        <taxon>Mortierellomycotina</taxon>
        <taxon>Mortierellomycetes</taxon>
        <taxon>Mortierellales</taxon>
        <taxon>Mortierellaceae</taxon>
        <taxon>Dissophora</taxon>
    </lineage>
</organism>
<accession>A0A9P6QXK2</accession>
<protein>
    <submittedName>
        <fullName evidence="1">Uncharacterized protein</fullName>
    </submittedName>
</protein>
<name>A0A9P6QXK2_9FUNG</name>
<proteinExistence type="predicted"/>
<keyword evidence="2" id="KW-1185">Reference proteome</keyword>
<dbReference type="Proteomes" id="UP000738325">
    <property type="component" value="Unassembled WGS sequence"/>
</dbReference>
<evidence type="ECO:0000313" key="2">
    <source>
        <dbReference type="Proteomes" id="UP000738325"/>
    </source>
</evidence>
<dbReference type="EMBL" id="JAAAIP010002579">
    <property type="protein sequence ID" value="KAG0299388.1"/>
    <property type="molecule type" value="Genomic_DNA"/>
</dbReference>
<reference evidence="1" key="1">
    <citation type="journal article" date="2020" name="Fungal Divers.">
        <title>Resolving the Mortierellaceae phylogeny through synthesis of multi-gene phylogenetics and phylogenomics.</title>
        <authorList>
            <person name="Vandepol N."/>
            <person name="Liber J."/>
            <person name="Desiro A."/>
            <person name="Na H."/>
            <person name="Kennedy M."/>
            <person name="Barry K."/>
            <person name="Grigoriev I.V."/>
            <person name="Miller A.N."/>
            <person name="O'Donnell K."/>
            <person name="Stajich J.E."/>
            <person name="Bonito G."/>
        </authorList>
    </citation>
    <scope>NUCLEOTIDE SEQUENCE</scope>
    <source>
        <strain evidence="1">REB-010B</strain>
    </source>
</reference>